<organism evidence="2 4">
    <name type="scientific">Corynebacterium curieae</name>
    <dbReference type="NCBI Taxonomy" id="2913500"/>
    <lineage>
        <taxon>Bacteria</taxon>
        <taxon>Bacillati</taxon>
        <taxon>Actinomycetota</taxon>
        <taxon>Actinomycetes</taxon>
        <taxon>Mycobacteriales</taxon>
        <taxon>Corynebacteriaceae</taxon>
        <taxon>Corynebacterium</taxon>
    </lineage>
</organism>
<name>A0A9X3MC62_9CORY</name>
<dbReference type="RefSeq" id="WP_269946160.1">
    <property type="nucleotide sequence ID" value="NZ_JAKMUU010000002.1"/>
</dbReference>
<feature type="compositionally biased region" description="Basic residues" evidence="1">
    <location>
        <begin position="1"/>
        <end position="11"/>
    </location>
</feature>
<comment type="caution">
    <text evidence="2">The sequence shown here is derived from an EMBL/GenBank/DDBJ whole genome shotgun (WGS) entry which is preliminary data.</text>
</comment>
<evidence type="ECO:0000313" key="4">
    <source>
        <dbReference type="Proteomes" id="UP001146430"/>
    </source>
</evidence>
<dbReference type="AlphaFoldDB" id="A0A9X3MC62"/>
<evidence type="ECO:0000313" key="5">
    <source>
        <dbReference type="Proteomes" id="UP001185631"/>
    </source>
</evidence>
<evidence type="ECO:0000313" key="2">
    <source>
        <dbReference type="EMBL" id="MCZ9306955.1"/>
    </source>
</evidence>
<dbReference type="Proteomes" id="UP001146430">
    <property type="component" value="Unassembled WGS sequence"/>
</dbReference>
<gene>
    <name evidence="2" type="ORF">L8V01_05610</name>
    <name evidence="3" type="ORF">RAE13_08105</name>
</gene>
<dbReference type="EMBL" id="JAKMUU010000002">
    <property type="protein sequence ID" value="MCZ9306955.1"/>
    <property type="molecule type" value="Genomic_DNA"/>
</dbReference>
<dbReference type="EMBL" id="JAVBID010000009">
    <property type="protein sequence ID" value="MDV2424368.1"/>
    <property type="molecule type" value="Genomic_DNA"/>
</dbReference>
<feature type="region of interest" description="Disordered" evidence="1">
    <location>
        <begin position="1"/>
        <end position="76"/>
    </location>
</feature>
<keyword evidence="5" id="KW-1185">Reference proteome</keyword>
<dbReference type="Proteomes" id="UP001185631">
    <property type="component" value="Unassembled WGS sequence"/>
</dbReference>
<sequence>MTSRANRRRVFRQSDAADYDRSADQPGGGAAAGADEERIVAVDDVDASPGAEPEEGESAQRGEQFYRENQPPHYGG</sequence>
<reference evidence="3 5" key="2">
    <citation type="submission" date="2023-08" db="EMBL/GenBank/DDBJ databases">
        <title>Genomic characterization of the C. tuberculostearicum species complex, a ubiquitous member of the human skin microbiome.</title>
        <authorList>
            <person name="Ahmed N."/>
            <person name="Deming C."/>
            <person name="Conlan S."/>
            <person name="Segre J."/>
        </authorList>
    </citation>
    <scope>NUCLEOTIDE SEQUENCE [LARGE SCALE GENOMIC DNA]</scope>
    <source>
        <strain evidence="3 5">CTNIH19</strain>
    </source>
</reference>
<protein>
    <submittedName>
        <fullName evidence="2">Uncharacterized protein</fullName>
    </submittedName>
</protein>
<evidence type="ECO:0000256" key="1">
    <source>
        <dbReference type="SAM" id="MobiDB-lite"/>
    </source>
</evidence>
<evidence type="ECO:0000313" key="3">
    <source>
        <dbReference type="EMBL" id="MDV2424368.1"/>
    </source>
</evidence>
<proteinExistence type="predicted"/>
<accession>A0A9X3MC62</accession>
<reference evidence="2" key="1">
    <citation type="submission" date="2022-02" db="EMBL/GenBank/DDBJ databases">
        <title>Corynebacterium sp. from urogenital microbiome.</title>
        <authorList>
            <person name="Cappelli E.A."/>
            <person name="Ribeiro T.G."/>
            <person name="Peixe L."/>
        </authorList>
    </citation>
    <scope>NUCLEOTIDE SEQUENCE</scope>
    <source>
        <strain evidence="2">C8Ua_181</strain>
    </source>
</reference>